<proteinExistence type="inferred from homology"/>
<dbReference type="SUPFAM" id="SSF47616">
    <property type="entry name" value="GST C-terminal domain-like"/>
    <property type="match status" value="1"/>
</dbReference>
<dbReference type="InterPro" id="IPR010987">
    <property type="entry name" value="Glutathione-S-Trfase_C-like"/>
</dbReference>
<dbReference type="PANTHER" id="PTHR44051:SF23">
    <property type="entry name" value="GLUTATHIONE S-TRANSFERASE-LIKE PROTEIN TPCF"/>
    <property type="match status" value="1"/>
</dbReference>
<evidence type="ECO:0000259" key="2">
    <source>
        <dbReference type="PROSITE" id="PS50404"/>
    </source>
</evidence>
<dbReference type="Pfam" id="PF13409">
    <property type="entry name" value="GST_N_2"/>
    <property type="match status" value="1"/>
</dbReference>
<protein>
    <submittedName>
        <fullName evidence="4">Glutathione S-transferase</fullName>
    </submittedName>
</protein>
<dbReference type="PROSITE" id="PS50405">
    <property type="entry name" value="GST_CTER"/>
    <property type="match status" value="1"/>
</dbReference>
<dbReference type="SFLD" id="SFLDG00358">
    <property type="entry name" value="Main_(cytGST)"/>
    <property type="match status" value="1"/>
</dbReference>
<dbReference type="InterPro" id="IPR036249">
    <property type="entry name" value="Thioredoxin-like_sf"/>
</dbReference>
<reference evidence="4" key="2">
    <citation type="submission" date="2023-05" db="EMBL/GenBank/DDBJ databases">
        <authorList>
            <consortium name="Lawrence Berkeley National Laboratory"/>
            <person name="Steindorff A."/>
            <person name="Hensen N."/>
            <person name="Bonometti L."/>
            <person name="Westerberg I."/>
            <person name="Brannstrom I.O."/>
            <person name="Guillou S."/>
            <person name="Cros-Aarteil S."/>
            <person name="Calhoun S."/>
            <person name="Haridas S."/>
            <person name="Kuo A."/>
            <person name="Mondo S."/>
            <person name="Pangilinan J."/>
            <person name="Riley R."/>
            <person name="Labutti K."/>
            <person name="Andreopoulos B."/>
            <person name="Lipzen A."/>
            <person name="Chen C."/>
            <person name="Yanf M."/>
            <person name="Daum C."/>
            <person name="Ng V."/>
            <person name="Clum A."/>
            <person name="Ohm R."/>
            <person name="Martin F."/>
            <person name="Silar P."/>
            <person name="Natvig D."/>
            <person name="Lalanne C."/>
            <person name="Gautier V."/>
            <person name="Ament-Velasquez S.L."/>
            <person name="Kruys A."/>
            <person name="Hutchinson M.I."/>
            <person name="Powell A.J."/>
            <person name="Barry K."/>
            <person name="Miller A.N."/>
            <person name="Grigoriev I.V."/>
            <person name="Debuchy R."/>
            <person name="Gladieux P."/>
            <person name="Thoren M.H."/>
            <person name="Johannesson H."/>
        </authorList>
    </citation>
    <scope>NUCLEOTIDE SEQUENCE</scope>
    <source>
        <strain evidence="4">PSN243</strain>
    </source>
</reference>
<keyword evidence="5" id="KW-1185">Reference proteome</keyword>
<dbReference type="SFLD" id="SFLDS00019">
    <property type="entry name" value="Glutathione_Transferase_(cytos"/>
    <property type="match status" value="1"/>
</dbReference>
<dbReference type="InterPro" id="IPR004045">
    <property type="entry name" value="Glutathione_S-Trfase_N"/>
</dbReference>
<dbReference type="Proteomes" id="UP001321760">
    <property type="component" value="Unassembled WGS sequence"/>
</dbReference>
<dbReference type="CDD" id="cd10293">
    <property type="entry name" value="GST_C_Ure2p"/>
    <property type="match status" value="1"/>
</dbReference>
<dbReference type="CDD" id="cd03048">
    <property type="entry name" value="GST_N_Ure2p_like"/>
    <property type="match status" value="1"/>
</dbReference>
<name>A0AAV9GFW4_9PEZI</name>
<feature type="domain" description="GST C-terminal" evidence="3">
    <location>
        <begin position="99"/>
        <end position="233"/>
    </location>
</feature>
<dbReference type="SUPFAM" id="SSF52833">
    <property type="entry name" value="Thioredoxin-like"/>
    <property type="match status" value="1"/>
</dbReference>
<evidence type="ECO:0000313" key="5">
    <source>
        <dbReference type="Proteomes" id="UP001321760"/>
    </source>
</evidence>
<evidence type="ECO:0000256" key="1">
    <source>
        <dbReference type="ARBA" id="ARBA00007409"/>
    </source>
</evidence>
<evidence type="ECO:0000259" key="3">
    <source>
        <dbReference type="PROSITE" id="PS50405"/>
    </source>
</evidence>
<comment type="similarity">
    <text evidence="1">Belongs to the GST superfamily.</text>
</comment>
<dbReference type="EMBL" id="MU865952">
    <property type="protein sequence ID" value="KAK4447107.1"/>
    <property type="molecule type" value="Genomic_DNA"/>
</dbReference>
<sequence>MSSTPVDKADLKPLTLYGVGGANPPKITVLLNELSLPYNGIRIPLSDVKSPSYTAINPNGRLPALHDPNTNITLWESGAIILYLISTYDPNHTLSFPAGTPEAYFATQYLFFQTSGQGPYYGQAAWFKSFHHEQLPSAVERYVKEVNRVTGVLEGILRGEKKKFPEARDGPWLVGGKCSYADLAFLSWQTIVEKVLSKEEFDGEGFPEVKGWVGRMMAREGVKKGLGTLEKLE</sequence>
<dbReference type="InterPro" id="IPR040079">
    <property type="entry name" value="Glutathione_S-Trfase"/>
</dbReference>
<dbReference type="PROSITE" id="PS50404">
    <property type="entry name" value="GST_NTER"/>
    <property type="match status" value="1"/>
</dbReference>
<dbReference type="InterPro" id="IPR004046">
    <property type="entry name" value="GST_C"/>
</dbReference>
<dbReference type="Pfam" id="PF00043">
    <property type="entry name" value="GST_C"/>
    <property type="match status" value="1"/>
</dbReference>
<feature type="domain" description="GST N-terminal" evidence="2">
    <location>
        <begin position="11"/>
        <end position="92"/>
    </location>
</feature>
<organism evidence="4 5">
    <name type="scientific">Podospora aff. communis PSN243</name>
    <dbReference type="NCBI Taxonomy" id="3040156"/>
    <lineage>
        <taxon>Eukaryota</taxon>
        <taxon>Fungi</taxon>
        <taxon>Dikarya</taxon>
        <taxon>Ascomycota</taxon>
        <taxon>Pezizomycotina</taxon>
        <taxon>Sordariomycetes</taxon>
        <taxon>Sordariomycetidae</taxon>
        <taxon>Sordariales</taxon>
        <taxon>Podosporaceae</taxon>
        <taxon>Podospora</taxon>
    </lineage>
</organism>
<evidence type="ECO:0000313" key="4">
    <source>
        <dbReference type="EMBL" id="KAK4447107.1"/>
    </source>
</evidence>
<dbReference type="PANTHER" id="PTHR44051">
    <property type="entry name" value="GLUTATHIONE S-TRANSFERASE-RELATED"/>
    <property type="match status" value="1"/>
</dbReference>
<comment type="caution">
    <text evidence="4">The sequence shown here is derived from an EMBL/GenBank/DDBJ whole genome shotgun (WGS) entry which is preliminary data.</text>
</comment>
<dbReference type="InterPro" id="IPR036282">
    <property type="entry name" value="Glutathione-S-Trfase_C_sf"/>
</dbReference>
<accession>A0AAV9GFW4</accession>
<dbReference type="Gene3D" id="1.20.1050.10">
    <property type="match status" value="1"/>
</dbReference>
<reference evidence="4" key="1">
    <citation type="journal article" date="2023" name="Mol. Phylogenet. Evol.">
        <title>Genome-scale phylogeny and comparative genomics of the fungal order Sordariales.</title>
        <authorList>
            <person name="Hensen N."/>
            <person name="Bonometti L."/>
            <person name="Westerberg I."/>
            <person name="Brannstrom I.O."/>
            <person name="Guillou S."/>
            <person name="Cros-Aarteil S."/>
            <person name="Calhoun S."/>
            <person name="Haridas S."/>
            <person name="Kuo A."/>
            <person name="Mondo S."/>
            <person name="Pangilinan J."/>
            <person name="Riley R."/>
            <person name="LaButti K."/>
            <person name="Andreopoulos B."/>
            <person name="Lipzen A."/>
            <person name="Chen C."/>
            <person name="Yan M."/>
            <person name="Daum C."/>
            <person name="Ng V."/>
            <person name="Clum A."/>
            <person name="Steindorff A."/>
            <person name="Ohm R.A."/>
            <person name="Martin F."/>
            <person name="Silar P."/>
            <person name="Natvig D.O."/>
            <person name="Lalanne C."/>
            <person name="Gautier V."/>
            <person name="Ament-Velasquez S.L."/>
            <person name="Kruys A."/>
            <person name="Hutchinson M.I."/>
            <person name="Powell A.J."/>
            <person name="Barry K."/>
            <person name="Miller A.N."/>
            <person name="Grigoriev I.V."/>
            <person name="Debuchy R."/>
            <person name="Gladieux P."/>
            <person name="Hiltunen Thoren M."/>
            <person name="Johannesson H."/>
        </authorList>
    </citation>
    <scope>NUCLEOTIDE SEQUENCE</scope>
    <source>
        <strain evidence="4">PSN243</strain>
    </source>
</reference>
<dbReference type="AlphaFoldDB" id="A0AAV9GFW4"/>
<dbReference type="Gene3D" id="3.40.30.10">
    <property type="entry name" value="Glutaredoxin"/>
    <property type="match status" value="1"/>
</dbReference>
<gene>
    <name evidence="4" type="ORF">QBC34DRAFT_303920</name>
</gene>